<protein>
    <submittedName>
        <fullName evidence="2">Uncharacterized protein</fullName>
    </submittedName>
</protein>
<evidence type="ECO:0000313" key="3">
    <source>
        <dbReference type="Proteomes" id="UP000287033"/>
    </source>
</evidence>
<dbReference type="Proteomes" id="UP000287033">
    <property type="component" value="Unassembled WGS sequence"/>
</dbReference>
<proteinExistence type="predicted"/>
<feature type="region of interest" description="Disordered" evidence="1">
    <location>
        <begin position="441"/>
        <end position="460"/>
    </location>
</feature>
<feature type="compositionally biased region" description="Polar residues" evidence="1">
    <location>
        <begin position="449"/>
        <end position="460"/>
    </location>
</feature>
<dbReference type="EMBL" id="BEZZ01058208">
    <property type="protein sequence ID" value="GCC41237.1"/>
    <property type="molecule type" value="Genomic_DNA"/>
</dbReference>
<comment type="caution">
    <text evidence="2">The sequence shown here is derived from an EMBL/GenBank/DDBJ whole genome shotgun (WGS) entry which is preliminary data.</text>
</comment>
<feature type="compositionally biased region" description="Low complexity" evidence="1">
    <location>
        <begin position="283"/>
        <end position="317"/>
    </location>
</feature>
<feature type="compositionally biased region" description="Polar residues" evidence="1">
    <location>
        <begin position="418"/>
        <end position="429"/>
    </location>
</feature>
<feature type="compositionally biased region" description="Polar residues" evidence="1">
    <location>
        <begin position="350"/>
        <end position="360"/>
    </location>
</feature>
<accession>A0A401TF14</accession>
<feature type="region of interest" description="Disordered" evidence="1">
    <location>
        <begin position="479"/>
        <end position="527"/>
    </location>
</feature>
<dbReference type="AlphaFoldDB" id="A0A401TF14"/>
<feature type="compositionally biased region" description="Low complexity" evidence="1">
    <location>
        <begin position="237"/>
        <end position="266"/>
    </location>
</feature>
<evidence type="ECO:0000313" key="2">
    <source>
        <dbReference type="EMBL" id="GCC41237.1"/>
    </source>
</evidence>
<evidence type="ECO:0000256" key="1">
    <source>
        <dbReference type="SAM" id="MobiDB-lite"/>
    </source>
</evidence>
<feature type="compositionally biased region" description="Pro residues" evidence="1">
    <location>
        <begin position="112"/>
        <end position="125"/>
    </location>
</feature>
<feature type="region of interest" description="Disordered" evidence="1">
    <location>
        <begin position="151"/>
        <end position="190"/>
    </location>
</feature>
<feature type="compositionally biased region" description="Low complexity" evidence="1">
    <location>
        <begin position="390"/>
        <end position="409"/>
    </location>
</feature>
<organism evidence="2 3">
    <name type="scientific">Chiloscyllium punctatum</name>
    <name type="common">Brownbanded bambooshark</name>
    <name type="synonym">Hemiscyllium punctatum</name>
    <dbReference type="NCBI Taxonomy" id="137246"/>
    <lineage>
        <taxon>Eukaryota</taxon>
        <taxon>Metazoa</taxon>
        <taxon>Chordata</taxon>
        <taxon>Craniata</taxon>
        <taxon>Vertebrata</taxon>
        <taxon>Chondrichthyes</taxon>
        <taxon>Elasmobranchii</taxon>
        <taxon>Galeomorphii</taxon>
        <taxon>Galeoidea</taxon>
        <taxon>Orectolobiformes</taxon>
        <taxon>Hemiscylliidae</taxon>
        <taxon>Chiloscyllium</taxon>
    </lineage>
</organism>
<gene>
    <name evidence="2" type="ORF">chiPu_0025411</name>
</gene>
<feature type="region of interest" description="Disordered" evidence="1">
    <location>
        <begin position="217"/>
        <end position="436"/>
    </location>
</feature>
<dbReference type="OMA" id="NDPRHTH"/>
<keyword evidence="3" id="KW-1185">Reference proteome</keyword>
<sequence length="546" mass="55539">MSLAQEIVQASRQETSPSACALGGSLEGVPGPGAGRLAWPCSLEGEGEDGAPLPPDELELCCVLDGRSEAEPSASNLRLRCFVTNSGHLRGQGGPRPVTLGRAAGGGGRSPPAVPPPSSPRPPPSRGTVSEMYRAAESIWEAELSALSPLDDRCPEAGSALDASPSDLGGLVSAFAESPPASPPPPSRLTALCRARYPPAGAGTDCDCRISLPLPAGPGPVCGPALDPGPLCGSRTSLGPSHGSQPSLGPSHGSQPSLGPSHGSQPSPGPMCDPVSVPRPLCGSQPSPGPSHGSQPSPGPSHGSQPSPGPSHASQPSLGPDQSLAPARGSQPSLGPSQVSLPAHAPARGSQPSLGPSQVSLPAHAPARGSQPSLGPSLGSQLARRPPSNPQASPQGSASPASASSLPSGWESMGSRHTGVTSNHSNMTAWSLPAERRAQLVEDPRLTHSAGTSYSPSLELSRHNLSSVVVEARTIDSFPLGPRRRPLFDNSLESQGSLAHPRPLPHPQGLLDPMRSPPQGLDPFRNDESLGATYVEYLYPRQDKAG</sequence>
<name>A0A401TF14_CHIPU</name>
<feature type="region of interest" description="Disordered" evidence="1">
    <location>
        <begin position="86"/>
        <end position="129"/>
    </location>
</feature>
<reference evidence="2 3" key="1">
    <citation type="journal article" date="2018" name="Nat. Ecol. Evol.">
        <title>Shark genomes provide insights into elasmobranch evolution and the origin of vertebrates.</title>
        <authorList>
            <person name="Hara Y"/>
            <person name="Yamaguchi K"/>
            <person name="Onimaru K"/>
            <person name="Kadota M"/>
            <person name="Koyanagi M"/>
            <person name="Keeley SD"/>
            <person name="Tatsumi K"/>
            <person name="Tanaka K"/>
            <person name="Motone F"/>
            <person name="Kageyama Y"/>
            <person name="Nozu R"/>
            <person name="Adachi N"/>
            <person name="Nishimura O"/>
            <person name="Nakagawa R"/>
            <person name="Tanegashima C"/>
            <person name="Kiyatake I"/>
            <person name="Matsumoto R"/>
            <person name="Murakumo K"/>
            <person name="Nishida K"/>
            <person name="Terakita A"/>
            <person name="Kuratani S"/>
            <person name="Sato K"/>
            <person name="Hyodo S Kuraku.S."/>
        </authorList>
    </citation>
    <scope>NUCLEOTIDE SEQUENCE [LARGE SCALE GENOMIC DNA]</scope>
</reference>
<feature type="compositionally biased region" description="Low complexity" evidence="1">
    <location>
        <begin position="369"/>
        <end position="382"/>
    </location>
</feature>
<feature type="compositionally biased region" description="Polar residues" evidence="1">
    <location>
        <begin position="330"/>
        <end position="340"/>
    </location>
</feature>
<dbReference type="OrthoDB" id="10387726at2759"/>